<dbReference type="EMBL" id="JARVKF010000413">
    <property type="protein sequence ID" value="KAK9415750.1"/>
    <property type="molecule type" value="Genomic_DNA"/>
</dbReference>
<comment type="caution">
    <text evidence="1">The sequence shown here is derived from an EMBL/GenBank/DDBJ whole genome shotgun (WGS) entry which is preliminary data.</text>
</comment>
<protein>
    <recommendedName>
        <fullName evidence="3">F-box domain-containing protein</fullName>
    </recommendedName>
</protein>
<dbReference type="Proteomes" id="UP001408356">
    <property type="component" value="Unassembled WGS sequence"/>
</dbReference>
<organism evidence="1 2">
    <name type="scientific">Seiridium unicorne</name>
    <dbReference type="NCBI Taxonomy" id="138068"/>
    <lineage>
        <taxon>Eukaryota</taxon>
        <taxon>Fungi</taxon>
        <taxon>Dikarya</taxon>
        <taxon>Ascomycota</taxon>
        <taxon>Pezizomycotina</taxon>
        <taxon>Sordariomycetes</taxon>
        <taxon>Xylariomycetidae</taxon>
        <taxon>Amphisphaeriales</taxon>
        <taxon>Sporocadaceae</taxon>
        <taxon>Seiridium</taxon>
    </lineage>
</organism>
<accession>A0ABR2UM90</accession>
<name>A0ABR2UM90_9PEZI</name>
<gene>
    <name evidence="1" type="ORF">SUNI508_10228</name>
</gene>
<keyword evidence="2" id="KW-1185">Reference proteome</keyword>
<evidence type="ECO:0008006" key="3">
    <source>
        <dbReference type="Google" id="ProtNLM"/>
    </source>
</evidence>
<proteinExistence type="predicted"/>
<evidence type="ECO:0000313" key="2">
    <source>
        <dbReference type="Proteomes" id="UP001408356"/>
    </source>
</evidence>
<reference evidence="1 2" key="1">
    <citation type="journal article" date="2024" name="J. Plant Pathol.">
        <title>Sequence and assembly of the genome of Seiridium unicorne, isolate CBS 538.82, causal agent of cypress canker disease.</title>
        <authorList>
            <person name="Scali E."/>
            <person name="Rocca G.D."/>
            <person name="Danti R."/>
            <person name="Garbelotto M."/>
            <person name="Barberini S."/>
            <person name="Baroncelli R."/>
            <person name="Emiliani G."/>
        </authorList>
    </citation>
    <scope>NUCLEOTIDE SEQUENCE [LARGE SCALE GENOMIC DNA]</scope>
    <source>
        <strain evidence="1 2">BM-138-508</strain>
    </source>
</reference>
<evidence type="ECO:0000313" key="1">
    <source>
        <dbReference type="EMBL" id="KAK9415750.1"/>
    </source>
</evidence>
<sequence length="267" mass="31559">MTPGLPLEIWAKILGHVTDPCYIPRTWLNSRRVSHAFKAATEMAFVDVYLPQMRINVELAEVIELTFDGLLEDRGFVRYKHVSPPNPPSRISRSTFLHLQQHTERIWKREHNRYLDRIKEGSPHLLYHISFMTYVEDPWFPDFDEDIPTKRSLSFRWKPMLSTMFGEIEYRKWLLRRELEAEEENGPASSKIGVDLRRIDIELHVRRIRPQNGAWDTSPTCNRRQEWQVSSLNAYRPRGITDSGSEEDWGTFYNHVTPRFKLGHAVQ</sequence>